<dbReference type="eggNOG" id="COG0658">
    <property type="taxonomic scope" value="Bacteria"/>
</dbReference>
<keyword evidence="3 6" id="KW-0812">Transmembrane</keyword>
<evidence type="ECO:0000313" key="8">
    <source>
        <dbReference type="EMBL" id="EKU49927.1"/>
    </source>
</evidence>
<keyword evidence="9" id="KW-1185">Reference proteome</keyword>
<dbReference type="NCBIfam" id="TIGR00361">
    <property type="entry name" value="ComEC_Rec2"/>
    <property type="match status" value="1"/>
</dbReference>
<dbReference type="PANTHER" id="PTHR30619:SF1">
    <property type="entry name" value="RECOMBINATION PROTEIN 2"/>
    <property type="match status" value="1"/>
</dbReference>
<sequence>MFHIALSFLIGALFHYNIYLSITLCLLNGFILLRKSLFKLFGGLSLIAMLGGFYWYTPESHDDSQTTQMLATKSTYTLQFLDEFELKEPNLLTDITYQDEPYKFLIPRKALDKQAIYITYHTCQVEGSFKQNTSQQYKSKGIFIAQNIHFETCKPLPKNVISHINVFRSHIIQRIQAHPHFGSDKIVSLMSGSTKTIDSSELDLIRQLGIYHLFAVSGTHVGLFCLCVRYIMLRLNIPIIYINIALVVLLPSYAIFTGMQPSAIRAVSMCLILLFLPKVCRPYLLEILSVLFICICLINKEILFHLGFQFSYLITCFLILSKTFLSQLSRFQQLISITAIAQFGAMIISIYAFNEVQWIGLISNIVFVPLYSIIILPFVFLYFLIVLTFGQAPFLITFIASWLFRLQDILLRLFEPLTRFKWHVQDLTPLYLCITFILVLTIFVCFTHKKPKAAIVCLLTLILCLKFIFIFHGTKLTFIDVGQGDSTLFETKKHHYIMIDTGGLEHEHSSRKSSKSITERNTYPLLKRHCITHLDHLIITHPHKDHYGEIENLLQKVPIKHVIINKGSFEPSLLQAFETLSKTYRFQLTDVKSMNQLQVDEVEFNFLDGYIDTSDDPNEHSIVVLANINQYRLLFMGDATARNEEKLLNQYDFPHIDIFKVGHHGSKTSSSPKFIETIHPTFSVISSGKNNVYRLPNKEVVSRLLQHQTILYDTQKHEHVVFELGDQLQIYQESVR</sequence>
<feature type="transmembrane region" description="Helical" evidence="6">
    <location>
        <begin position="235"/>
        <end position="253"/>
    </location>
</feature>
<reference evidence="8 9" key="1">
    <citation type="journal article" date="2013" name="Genome Announc.">
        <title>Genome Sequence of Staphylococcus massiliensis Strain S46, Isolated from the Surface of Healthy Human Skin.</title>
        <authorList>
            <person name="Srivastav R."/>
            <person name="Singh A."/>
            <person name="Jangir P.K."/>
            <person name="Kumari C."/>
            <person name="Muduli S."/>
            <person name="Sharma R."/>
        </authorList>
    </citation>
    <scope>NUCLEOTIDE SEQUENCE [LARGE SCALE GENOMIC DNA]</scope>
    <source>
        <strain evidence="8 9">S46</strain>
    </source>
</reference>
<dbReference type="AlphaFoldDB" id="K9B552"/>
<dbReference type="InterPro" id="IPR035681">
    <property type="entry name" value="ComA-like_MBL"/>
</dbReference>
<evidence type="ECO:0000256" key="4">
    <source>
        <dbReference type="ARBA" id="ARBA00022989"/>
    </source>
</evidence>
<feature type="transmembrane region" description="Helical" evidence="6">
    <location>
        <begin position="37"/>
        <end position="56"/>
    </location>
</feature>
<dbReference type="NCBIfam" id="TIGR00360">
    <property type="entry name" value="ComEC_N-term"/>
    <property type="match status" value="1"/>
</dbReference>
<feature type="transmembrane region" description="Helical" evidence="6">
    <location>
        <begin position="453"/>
        <end position="471"/>
    </location>
</feature>
<dbReference type="InterPro" id="IPR004477">
    <property type="entry name" value="ComEC_N"/>
</dbReference>
<proteinExistence type="predicted"/>
<feature type="transmembrane region" description="Helical" evidence="6">
    <location>
        <begin position="6"/>
        <end position="30"/>
    </location>
</feature>
<dbReference type="CDD" id="cd07731">
    <property type="entry name" value="ComA-like_MBL-fold"/>
    <property type="match status" value="1"/>
</dbReference>
<accession>K9B552</accession>
<dbReference type="eggNOG" id="COG2333">
    <property type="taxonomic scope" value="Bacteria"/>
</dbReference>
<name>K9B552_9STAP</name>
<feature type="transmembrane region" description="Helical" evidence="6">
    <location>
        <begin position="365"/>
        <end position="387"/>
    </location>
</feature>
<evidence type="ECO:0000256" key="3">
    <source>
        <dbReference type="ARBA" id="ARBA00022692"/>
    </source>
</evidence>
<dbReference type="Pfam" id="PF00753">
    <property type="entry name" value="Lactamase_B"/>
    <property type="match status" value="1"/>
</dbReference>
<dbReference type="InterPro" id="IPR004797">
    <property type="entry name" value="Competence_ComEC/Rec2"/>
</dbReference>
<feature type="domain" description="Metallo-beta-lactamase" evidence="7">
    <location>
        <begin position="483"/>
        <end position="689"/>
    </location>
</feature>
<dbReference type="SMART" id="SM00849">
    <property type="entry name" value="Lactamase_B"/>
    <property type="match status" value="1"/>
</dbReference>
<keyword evidence="2" id="KW-1003">Cell membrane</keyword>
<comment type="caution">
    <text evidence="8">The sequence shown here is derived from an EMBL/GenBank/DDBJ whole genome shotgun (WGS) entry which is preliminary data.</text>
</comment>
<dbReference type="InterPro" id="IPR036866">
    <property type="entry name" value="RibonucZ/Hydroxyglut_hydro"/>
</dbReference>
<dbReference type="Gene3D" id="3.60.15.10">
    <property type="entry name" value="Ribonuclease Z/Hydroxyacylglutathione hydrolase-like"/>
    <property type="match status" value="1"/>
</dbReference>
<evidence type="ECO:0000256" key="5">
    <source>
        <dbReference type="ARBA" id="ARBA00023136"/>
    </source>
</evidence>
<organism evidence="8 9">
    <name type="scientific">Staphylococcus massiliensis S46</name>
    <dbReference type="NCBI Taxonomy" id="1229783"/>
    <lineage>
        <taxon>Bacteria</taxon>
        <taxon>Bacillati</taxon>
        <taxon>Bacillota</taxon>
        <taxon>Bacilli</taxon>
        <taxon>Bacillales</taxon>
        <taxon>Staphylococcaceae</taxon>
        <taxon>Staphylococcus</taxon>
    </lineage>
</organism>
<dbReference type="PATRIC" id="fig|1229783.3.peg.704"/>
<evidence type="ECO:0000313" key="9">
    <source>
        <dbReference type="Proteomes" id="UP000009885"/>
    </source>
</evidence>
<protein>
    <submittedName>
        <fullName evidence="8">Late competence protein ComEC</fullName>
    </submittedName>
</protein>
<gene>
    <name evidence="8" type="ORF">C273_03495</name>
</gene>
<dbReference type="InterPro" id="IPR052159">
    <property type="entry name" value="Competence_DNA_uptake"/>
</dbReference>
<dbReference type="Proteomes" id="UP000009885">
    <property type="component" value="Unassembled WGS sequence"/>
</dbReference>
<dbReference type="SUPFAM" id="SSF56281">
    <property type="entry name" value="Metallo-hydrolase/oxidoreductase"/>
    <property type="match status" value="1"/>
</dbReference>
<evidence type="ECO:0000256" key="1">
    <source>
        <dbReference type="ARBA" id="ARBA00004651"/>
    </source>
</evidence>
<feature type="transmembrane region" description="Helical" evidence="6">
    <location>
        <begin position="306"/>
        <end position="325"/>
    </location>
</feature>
<evidence type="ECO:0000256" key="2">
    <source>
        <dbReference type="ARBA" id="ARBA00022475"/>
    </source>
</evidence>
<evidence type="ECO:0000256" key="6">
    <source>
        <dbReference type="SAM" id="Phobius"/>
    </source>
</evidence>
<dbReference type="OrthoDB" id="9761531at2"/>
<keyword evidence="5 6" id="KW-0472">Membrane</keyword>
<dbReference type="STRING" id="1229783.C273_03495"/>
<feature type="transmembrane region" description="Helical" evidence="6">
    <location>
        <begin position="429"/>
        <end position="446"/>
    </location>
</feature>
<comment type="subcellular location">
    <subcellularLocation>
        <location evidence="1">Cell membrane</location>
        <topology evidence="1">Multi-pass membrane protein</topology>
    </subcellularLocation>
</comment>
<dbReference type="GO" id="GO:0030420">
    <property type="term" value="P:establishment of competence for transformation"/>
    <property type="evidence" value="ECO:0007669"/>
    <property type="project" value="InterPro"/>
</dbReference>
<feature type="transmembrane region" description="Helical" evidence="6">
    <location>
        <begin position="334"/>
        <end position="353"/>
    </location>
</feature>
<feature type="transmembrane region" description="Helical" evidence="6">
    <location>
        <begin position="209"/>
        <end position="228"/>
    </location>
</feature>
<dbReference type="GO" id="GO:0005886">
    <property type="term" value="C:plasma membrane"/>
    <property type="evidence" value="ECO:0007669"/>
    <property type="project" value="UniProtKB-SubCell"/>
</dbReference>
<keyword evidence="4 6" id="KW-1133">Transmembrane helix</keyword>
<dbReference type="InterPro" id="IPR001279">
    <property type="entry name" value="Metallo-B-lactamas"/>
</dbReference>
<dbReference type="Pfam" id="PF03772">
    <property type="entry name" value="Competence"/>
    <property type="match status" value="1"/>
</dbReference>
<evidence type="ECO:0000259" key="7">
    <source>
        <dbReference type="SMART" id="SM00849"/>
    </source>
</evidence>
<dbReference type="PANTHER" id="PTHR30619">
    <property type="entry name" value="DNA INTERNALIZATION/COMPETENCE PROTEIN COMEC/REC2"/>
    <property type="match status" value="1"/>
</dbReference>
<dbReference type="EMBL" id="AMSQ01000004">
    <property type="protein sequence ID" value="EKU49927.1"/>
    <property type="molecule type" value="Genomic_DNA"/>
</dbReference>